<dbReference type="Proteomes" id="UP000023152">
    <property type="component" value="Unassembled WGS sequence"/>
</dbReference>
<protein>
    <recommendedName>
        <fullName evidence="1">Transferrin receptor-like dimerisation domain-containing protein</fullName>
    </recommendedName>
</protein>
<evidence type="ECO:0000313" key="3">
    <source>
        <dbReference type="Proteomes" id="UP000023152"/>
    </source>
</evidence>
<dbReference type="Gene3D" id="1.20.930.40">
    <property type="entry name" value="Transferrin receptor-like, dimerisation domain"/>
    <property type="match status" value="1"/>
</dbReference>
<feature type="non-terminal residue" evidence="2">
    <location>
        <position position="1"/>
    </location>
</feature>
<dbReference type="AlphaFoldDB" id="X6NBN5"/>
<proteinExistence type="predicted"/>
<feature type="domain" description="Transferrin receptor-like dimerisation" evidence="1">
    <location>
        <begin position="10"/>
        <end position="94"/>
    </location>
</feature>
<dbReference type="SUPFAM" id="SSF47672">
    <property type="entry name" value="Transferrin receptor-like dimerisation domain"/>
    <property type="match status" value="1"/>
</dbReference>
<gene>
    <name evidence="2" type="ORF">RFI_13797</name>
</gene>
<dbReference type="InterPro" id="IPR036757">
    <property type="entry name" value="TFR-like_dimer_dom_sf"/>
</dbReference>
<comment type="caution">
    <text evidence="2">The sequence shown here is derived from an EMBL/GenBank/DDBJ whole genome shotgun (WGS) entry which is preliminary data.</text>
</comment>
<dbReference type="InterPro" id="IPR007365">
    <property type="entry name" value="TFR-like_dimer_dom"/>
</dbReference>
<reference evidence="2 3" key="1">
    <citation type="journal article" date="2013" name="Curr. Biol.">
        <title>The Genome of the Foraminiferan Reticulomyxa filosa.</title>
        <authorList>
            <person name="Glockner G."/>
            <person name="Hulsmann N."/>
            <person name="Schleicher M."/>
            <person name="Noegel A.A."/>
            <person name="Eichinger L."/>
            <person name="Gallinger C."/>
            <person name="Pawlowski J."/>
            <person name="Sierra R."/>
            <person name="Euteneuer U."/>
            <person name="Pillet L."/>
            <person name="Moustafa A."/>
            <person name="Platzer M."/>
            <person name="Groth M."/>
            <person name="Szafranski K."/>
            <person name="Schliwa M."/>
        </authorList>
    </citation>
    <scope>NUCLEOTIDE SEQUENCE [LARGE SCALE GENOMIC DNA]</scope>
</reference>
<dbReference type="Pfam" id="PF04253">
    <property type="entry name" value="TFR_dimer"/>
    <property type="match status" value="1"/>
</dbReference>
<sequence length="125" mass="14086">VESVSKAQNSPQTDINVGVINQVFRDIGKEFLVQGLEHRSYFKNSLFGPSLLNGYAPQSFPIINDVLDEIYEPCTSALVSNAFNQTASVFQHVAIIFRNKPPKFNFNPFTIQLFNAQTVAYKKKK</sequence>
<organism evidence="2 3">
    <name type="scientific">Reticulomyxa filosa</name>
    <dbReference type="NCBI Taxonomy" id="46433"/>
    <lineage>
        <taxon>Eukaryota</taxon>
        <taxon>Sar</taxon>
        <taxon>Rhizaria</taxon>
        <taxon>Retaria</taxon>
        <taxon>Foraminifera</taxon>
        <taxon>Monothalamids</taxon>
        <taxon>Reticulomyxidae</taxon>
        <taxon>Reticulomyxa</taxon>
    </lineage>
</organism>
<keyword evidence="3" id="KW-1185">Reference proteome</keyword>
<evidence type="ECO:0000259" key="1">
    <source>
        <dbReference type="Pfam" id="PF04253"/>
    </source>
</evidence>
<dbReference type="EMBL" id="ASPP01009988">
    <property type="protein sequence ID" value="ETO23386.1"/>
    <property type="molecule type" value="Genomic_DNA"/>
</dbReference>
<name>X6NBN5_RETFI</name>
<evidence type="ECO:0000313" key="2">
    <source>
        <dbReference type="EMBL" id="ETO23386.1"/>
    </source>
</evidence>
<accession>X6NBN5</accession>